<evidence type="ECO:0000313" key="2">
    <source>
        <dbReference type="Proteomes" id="UP000266841"/>
    </source>
</evidence>
<dbReference type="Proteomes" id="UP000266841">
    <property type="component" value="Unassembled WGS sequence"/>
</dbReference>
<accession>K0SRW0</accession>
<comment type="caution">
    <text evidence="1">The sequence shown here is derived from an EMBL/GenBank/DDBJ whole genome shotgun (WGS) entry which is preliminary data.</text>
</comment>
<dbReference type="EMBL" id="AGNL01011979">
    <property type="protein sequence ID" value="EJK68130.1"/>
    <property type="molecule type" value="Genomic_DNA"/>
</dbReference>
<organism evidence="1 2">
    <name type="scientific">Thalassiosira oceanica</name>
    <name type="common">Marine diatom</name>
    <dbReference type="NCBI Taxonomy" id="159749"/>
    <lineage>
        <taxon>Eukaryota</taxon>
        <taxon>Sar</taxon>
        <taxon>Stramenopiles</taxon>
        <taxon>Ochrophyta</taxon>
        <taxon>Bacillariophyta</taxon>
        <taxon>Coscinodiscophyceae</taxon>
        <taxon>Thalassiosirophycidae</taxon>
        <taxon>Thalassiosirales</taxon>
        <taxon>Thalassiosiraceae</taxon>
        <taxon>Thalassiosira</taxon>
    </lineage>
</organism>
<keyword evidence="2" id="KW-1185">Reference proteome</keyword>
<sequence>AVTHEEVAVWAVMSGTDYIPKGMPNEGRVAVEKRMREYVRLSSDNRKAYLKEYINLHPEPNKFQRAHFAMYHDPAYVIVPSNDGMLPKDALNLGEYDIVVGSMTTEHSHRGNFFIPEEDNPKLGFVPETHIASTLELEDDESAKHIDFFRMEKNIKTGEEFKCIEPQMNTDGHEVMPGANIDFGQVPIKFQSDRSLQLYLSCRGICIDNMTRGEVIASVGLMEQFNIQALPRFVLRGGGAYVAVAIFNFENDETADWKHGEEALSVIRSSILDCVDAPGFVNDTFQHAHNSKRQRILKHLKGGSFNLKDIKVSCNLKTKLKPNVDFFVIVFTCAPSQKGLGTEGKVYQLGLAFAKIDGVWVLMPTPYSLCGCPVGVLDICAHRGGALLLIWAIRNCYKRHGFDDLCQLLPANIHAVAIQYHMVHYIYPAPYSKRFKEEFAIKKEAAKKTKKKSQDDPNIDADDDAELEQINLNELKSAKGAALLDVCNDVRCWCKGNEIRLQTAGTSDLYDPERSRVAAVEAASMDSDTGSLIRRHFRYKRYAEGVQKGEITKSNYGYFADGYQRGDIKLGGDVTIPEGAEFNSLARALPAPGTGTIRSRLACR</sequence>
<dbReference type="AlphaFoldDB" id="K0SRW0"/>
<feature type="non-terminal residue" evidence="1">
    <location>
        <position position="1"/>
    </location>
</feature>
<proteinExistence type="predicted"/>
<evidence type="ECO:0000313" key="1">
    <source>
        <dbReference type="EMBL" id="EJK68130.1"/>
    </source>
</evidence>
<name>K0SRW0_THAOC</name>
<reference evidence="1 2" key="1">
    <citation type="journal article" date="2012" name="Genome Biol.">
        <title>Genome and low-iron response of an oceanic diatom adapted to chronic iron limitation.</title>
        <authorList>
            <person name="Lommer M."/>
            <person name="Specht M."/>
            <person name="Roy A.S."/>
            <person name="Kraemer L."/>
            <person name="Andreson R."/>
            <person name="Gutowska M.A."/>
            <person name="Wolf J."/>
            <person name="Bergner S.V."/>
            <person name="Schilhabel M.B."/>
            <person name="Klostermeier U.C."/>
            <person name="Beiko R.G."/>
            <person name="Rosenstiel P."/>
            <person name="Hippler M."/>
            <person name="Laroche J."/>
        </authorList>
    </citation>
    <scope>NUCLEOTIDE SEQUENCE [LARGE SCALE GENOMIC DNA]</scope>
    <source>
        <strain evidence="1 2">CCMP1005</strain>
    </source>
</reference>
<protein>
    <submittedName>
        <fullName evidence="1">Uncharacterized protein</fullName>
    </submittedName>
</protein>
<gene>
    <name evidence="1" type="ORF">THAOC_10719</name>
</gene>